<dbReference type="InterPro" id="IPR036779">
    <property type="entry name" value="LysM_dom_sf"/>
</dbReference>
<accession>A0AA39JCK9</accession>
<dbReference type="Gene3D" id="3.10.350.10">
    <property type="entry name" value="LysM domain"/>
    <property type="match status" value="1"/>
</dbReference>
<evidence type="ECO:0000313" key="2">
    <source>
        <dbReference type="EMBL" id="KAK0439859.1"/>
    </source>
</evidence>
<protein>
    <recommendedName>
        <fullName evidence="1">LysM domain-containing protein</fullName>
    </recommendedName>
</protein>
<evidence type="ECO:0000313" key="3">
    <source>
        <dbReference type="Proteomes" id="UP001175226"/>
    </source>
</evidence>
<dbReference type="EMBL" id="JAUEPT010000036">
    <property type="protein sequence ID" value="KAK0439859.1"/>
    <property type="molecule type" value="Genomic_DNA"/>
</dbReference>
<dbReference type="AlphaFoldDB" id="A0AA39JCK9"/>
<dbReference type="InterPro" id="IPR018392">
    <property type="entry name" value="LysM"/>
</dbReference>
<evidence type="ECO:0000259" key="1">
    <source>
        <dbReference type="PROSITE" id="PS51782"/>
    </source>
</evidence>
<keyword evidence="3" id="KW-1185">Reference proteome</keyword>
<reference evidence="2" key="1">
    <citation type="submission" date="2023-06" db="EMBL/GenBank/DDBJ databases">
        <authorList>
            <consortium name="Lawrence Berkeley National Laboratory"/>
            <person name="Ahrendt S."/>
            <person name="Sahu N."/>
            <person name="Indic B."/>
            <person name="Wong-Bajracharya J."/>
            <person name="Merenyi Z."/>
            <person name="Ke H.-M."/>
            <person name="Monk M."/>
            <person name="Kocsube S."/>
            <person name="Drula E."/>
            <person name="Lipzen A."/>
            <person name="Balint B."/>
            <person name="Henrissat B."/>
            <person name="Andreopoulos B."/>
            <person name="Martin F.M."/>
            <person name="Harder C.B."/>
            <person name="Rigling D."/>
            <person name="Ford K.L."/>
            <person name="Foster G.D."/>
            <person name="Pangilinan J."/>
            <person name="Papanicolaou A."/>
            <person name="Barry K."/>
            <person name="LaButti K."/>
            <person name="Viragh M."/>
            <person name="Koriabine M."/>
            <person name="Yan M."/>
            <person name="Riley R."/>
            <person name="Champramary S."/>
            <person name="Plett K.L."/>
            <person name="Tsai I.J."/>
            <person name="Slot J."/>
            <person name="Sipos G."/>
            <person name="Plett J."/>
            <person name="Nagy L.G."/>
            <person name="Grigoriev I.V."/>
        </authorList>
    </citation>
    <scope>NUCLEOTIDE SEQUENCE</scope>
    <source>
        <strain evidence="2">FPL87.14</strain>
    </source>
</reference>
<name>A0AA39JCK9_9AGAR</name>
<sequence length="97" mass="10172">MFPLAYKGPARPSAVLHPKLHSNMFARTFILIAAAIIGVNAACDSGLPGYTHIVNPGETCWGIATQGGIDVARLESANPSLNCDLLVVGQRLCVPSN</sequence>
<organism evidence="2 3">
    <name type="scientific">Armillaria borealis</name>
    <dbReference type="NCBI Taxonomy" id="47425"/>
    <lineage>
        <taxon>Eukaryota</taxon>
        <taxon>Fungi</taxon>
        <taxon>Dikarya</taxon>
        <taxon>Basidiomycota</taxon>
        <taxon>Agaricomycotina</taxon>
        <taxon>Agaricomycetes</taxon>
        <taxon>Agaricomycetidae</taxon>
        <taxon>Agaricales</taxon>
        <taxon>Marasmiineae</taxon>
        <taxon>Physalacriaceae</taxon>
        <taxon>Armillaria</taxon>
    </lineage>
</organism>
<dbReference type="CDD" id="cd00118">
    <property type="entry name" value="LysM"/>
    <property type="match status" value="1"/>
</dbReference>
<feature type="domain" description="LysM" evidence="1">
    <location>
        <begin position="50"/>
        <end position="94"/>
    </location>
</feature>
<comment type="caution">
    <text evidence="2">The sequence shown here is derived from an EMBL/GenBank/DDBJ whole genome shotgun (WGS) entry which is preliminary data.</text>
</comment>
<dbReference type="SMART" id="SM00257">
    <property type="entry name" value="LysM"/>
    <property type="match status" value="1"/>
</dbReference>
<dbReference type="Pfam" id="PF01476">
    <property type="entry name" value="LysM"/>
    <property type="match status" value="1"/>
</dbReference>
<dbReference type="PROSITE" id="PS51782">
    <property type="entry name" value="LYSM"/>
    <property type="match status" value="1"/>
</dbReference>
<gene>
    <name evidence="2" type="ORF">EV421DRAFT_831742</name>
</gene>
<dbReference type="Proteomes" id="UP001175226">
    <property type="component" value="Unassembled WGS sequence"/>
</dbReference>
<dbReference type="SUPFAM" id="SSF54106">
    <property type="entry name" value="LysM domain"/>
    <property type="match status" value="1"/>
</dbReference>
<proteinExistence type="predicted"/>